<accession>A0AAV5TM08</accession>
<evidence type="ECO:0000256" key="1">
    <source>
        <dbReference type="SAM" id="MobiDB-lite"/>
    </source>
</evidence>
<evidence type="ECO:0000259" key="2">
    <source>
        <dbReference type="PROSITE" id="PS51788"/>
    </source>
</evidence>
<dbReference type="AlphaFoldDB" id="A0AAV5TM08"/>
<dbReference type="Proteomes" id="UP001432027">
    <property type="component" value="Unassembled WGS sequence"/>
</dbReference>
<feature type="domain" description="CULT" evidence="2">
    <location>
        <begin position="305"/>
        <end position="410"/>
    </location>
</feature>
<feature type="compositionally biased region" description="Acidic residues" evidence="1">
    <location>
        <begin position="20"/>
        <end position="29"/>
    </location>
</feature>
<gene>
    <name evidence="3" type="ORF">PENTCL1PPCAC_17531</name>
</gene>
<keyword evidence="4" id="KW-1185">Reference proteome</keyword>
<dbReference type="EMBL" id="BTSX01000004">
    <property type="protein sequence ID" value="GMS95356.1"/>
    <property type="molecule type" value="Genomic_DNA"/>
</dbReference>
<evidence type="ECO:0000313" key="4">
    <source>
        <dbReference type="Proteomes" id="UP001432027"/>
    </source>
</evidence>
<dbReference type="InterPro" id="IPR034750">
    <property type="entry name" value="CULT"/>
</dbReference>
<feature type="region of interest" description="Disordered" evidence="1">
    <location>
        <begin position="1"/>
        <end position="35"/>
    </location>
</feature>
<dbReference type="Gene3D" id="2.170.150.20">
    <property type="entry name" value="Peptide methionine sulfoxide reductase"/>
    <property type="match status" value="1"/>
</dbReference>
<organism evidence="3 4">
    <name type="scientific">Pristionchus entomophagus</name>
    <dbReference type="NCBI Taxonomy" id="358040"/>
    <lineage>
        <taxon>Eukaryota</taxon>
        <taxon>Metazoa</taxon>
        <taxon>Ecdysozoa</taxon>
        <taxon>Nematoda</taxon>
        <taxon>Chromadorea</taxon>
        <taxon>Rhabditida</taxon>
        <taxon>Rhabditina</taxon>
        <taxon>Diplogasteromorpha</taxon>
        <taxon>Diplogasteroidea</taxon>
        <taxon>Neodiplogasteridae</taxon>
        <taxon>Pristionchus</taxon>
    </lineage>
</organism>
<protein>
    <recommendedName>
        <fullName evidence="2">CULT domain-containing protein</fullName>
    </recommendedName>
</protein>
<evidence type="ECO:0000313" key="3">
    <source>
        <dbReference type="EMBL" id="GMS95356.1"/>
    </source>
</evidence>
<name>A0AAV5TM08_9BILA</name>
<dbReference type="CDD" id="cd15777">
    <property type="entry name" value="CRBN_C_like"/>
    <property type="match status" value="1"/>
</dbReference>
<proteinExistence type="predicted"/>
<dbReference type="PROSITE" id="PS51788">
    <property type="entry name" value="CULT"/>
    <property type="match status" value="1"/>
</dbReference>
<feature type="compositionally biased region" description="Acidic residues" evidence="1">
    <location>
        <begin position="1"/>
        <end position="12"/>
    </location>
</feature>
<reference evidence="3" key="1">
    <citation type="submission" date="2023-10" db="EMBL/GenBank/DDBJ databases">
        <title>Genome assembly of Pristionchus species.</title>
        <authorList>
            <person name="Yoshida K."/>
            <person name="Sommer R.J."/>
        </authorList>
    </citation>
    <scope>NUCLEOTIDE SEQUENCE</scope>
    <source>
        <strain evidence="3">RS0144</strain>
    </source>
</reference>
<comment type="caution">
    <text evidence="3">The sequence shown here is derived from an EMBL/GenBank/DDBJ whole genome shotgun (WGS) entry which is preliminary data.</text>
</comment>
<sequence length="441" mass="50305">MADSDSSEDSDSEILAFPLEQEEEGPIEDDSSRPEYDTENIHSYLYTDTGPVTYVNQVMFPLEDGQELNEMLTTFHSFPLNIGDEVPHLKLDENDNRAIKSVIQLNSYLISINCGGADSYEVACWLRDRSKANEISLFSKIDVVAMSVISHAIKEEGRSEKMIAVCRVVGRVRLHRVEKSMTGLIFSYGTVFTPSTHLPYDLATLSRAELALSPKNKEKSLQHLLTFDSRLIMQCATSCSIDSVFSIMKWMPNDLLEKMKKEPHWKVAAFMMRALPIDRRLHHILIKKNNTDAQIAILNSLDYSNLRGVCNSCHEELFNISDMVYLKPWICSAVFVNPAEYVFDTVILRHTIAPPFGVLDESFSWFSGYGWRHLICGGNCRSHLGWRFESNTLRPSKFCALQRGRFRLQSVKIEQILGDNNAILHENPSHFFRHQISLSQQ</sequence>